<evidence type="ECO:0000256" key="2">
    <source>
        <dbReference type="SAM" id="Phobius"/>
    </source>
</evidence>
<protein>
    <submittedName>
        <fullName evidence="3">Uncharacterized protein</fullName>
    </submittedName>
</protein>
<keyword evidence="2" id="KW-0472">Membrane</keyword>
<proteinExistence type="predicted"/>
<name>A0A2T3ZPI4_TRIA4</name>
<reference evidence="3 4" key="1">
    <citation type="submission" date="2016-07" db="EMBL/GenBank/DDBJ databases">
        <title>Multiple horizontal gene transfer events from other fungi enriched the ability of initially mycotrophic Trichoderma (Ascomycota) to feed on dead plant biomass.</title>
        <authorList>
            <consortium name="DOE Joint Genome Institute"/>
            <person name="Aerts A."/>
            <person name="Atanasova L."/>
            <person name="Chenthamara K."/>
            <person name="Zhang J."/>
            <person name="Grujic M."/>
            <person name="Henrissat B."/>
            <person name="Kuo A."/>
            <person name="Salamov A."/>
            <person name="Lipzen A."/>
            <person name="Labutti K."/>
            <person name="Barry K."/>
            <person name="Miao Y."/>
            <person name="Rahimi M.J."/>
            <person name="Shen Q."/>
            <person name="Grigoriev I.V."/>
            <person name="Kubicek C.P."/>
            <person name="Druzhinina I.S."/>
        </authorList>
    </citation>
    <scope>NUCLEOTIDE SEQUENCE [LARGE SCALE GENOMIC DNA]</scope>
    <source>
        <strain evidence="3 4">CBS 433.97</strain>
    </source>
</reference>
<organism evidence="3 4">
    <name type="scientific">Trichoderma asperellum (strain ATCC 204424 / CBS 433.97 / NBRC 101777)</name>
    <dbReference type="NCBI Taxonomy" id="1042311"/>
    <lineage>
        <taxon>Eukaryota</taxon>
        <taxon>Fungi</taxon>
        <taxon>Dikarya</taxon>
        <taxon>Ascomycota</taxon>
        <taxon>Pezizomycotina</taxon>
        <taxon>Sordariomycetes</taxon>
        <taxon>Hypocreomycetidae</taxon>
        <taxon>Hypocreales</taxon>
        <taxon>Hypocreaceae</taxon>
        <taxon>Trichoderma</taxon>
    </lineage>
</organism>
<keyword evidence="2" id="KW-0812">Transmembrane</keyword>
<dbReference type="AlphaFoldDB" id="A0A2T3ZPI4"/>
<dbReference type="OrthoDB" id="5337208at2759"/>
<dbReference type="STRING" id="1042311.A0A2T3ZPI4"/>
<evidence type="ECO:0000256" key="1">
    <source>
        <dbReference type="SAM" id="MobiDB-lite"/>
    </source>
</evidence>
<evidence type="ECO:0000313" key="3">
    <source>
        <dbReference type="EMBL" id="PTB46708.1"/>
    </source>
</evidence>
<evidence type="ECO:0000313" key="4">
    <source>
        <dbReference type="Proteomes" id="UP000240493"/>
    </source>
</evidence>
<feature type="compositionally biased region" description="Polar residues" evidence="1">
    <location>
        <begin position="575"/>
        <end position="596"/>
    </location>
</feature>
<gene>
    <name evidence="3" type="ORF">M441DRAFT_182375</name>
</gene>
<accession>A0A2T3ZPI4</accession>
<feature type="transmembrane region" description="Helical" evidence="2">
    <location>
        <begin position="114"/>
        <end position="131"/>
    </location>
</feature>
<keyword evidence="4" id="KW-1185">Reference proteome</keyword>
<feature type="transmembrane region" description="Helical" evidence="2">
    <location>
        <begin position="484"/>
        <end position="505"/>
    </location>
</feature>
<dbReference type="EMBL" id="KZ679256">
    <property type="protein sequence ID" value="PTB46708.1"/>
    <property type="molecule type" value="Genomic_DNA"/>
</dbReference>
<feature type="region of interest" description="Disordered" evidence="1">
    <location>
        <begin position="540"/>
        <end position="596"/>
    </location>
</feature>
<feature type="transmembrane region" description="Helical" evidence="2">
    <location>
        <begin position="44"/>
        <end position="69"/>
    </location>
</feature>
<keyword evidence="2" id="KW-1133">Transmembrane helix</keyword>
<feature type="compositionally biased region" description="Basic and acidic residues" evidence="1">
    <location>
        <begin position="548"/>
        <end position="561"/>
    </location>
</feature>
<sequence length="596" mass="65048">MVITTVPQPRDTYLLWKRFSFPGEHGPISAFAVPARVAKQLTSAYSVMLTILMAQVWTIIIALFLYYLLKWRRKKNGESNSFHPLVPILWNNRGGLVGSFMETFKYTRADSDKIRLWMIGILFLVLIAWIGQTTLSIIVPPLIILNNTAPVNPNAVYVPKKLDGNPSTAAKYVLEVPSALRAVGSTGSSKEIIGQRVMITPPETLGETRDGESIISMSYGYHVTGADFGLQRYPELRLSVNGSCITDYRLFVETTVDDSYNVDWYTIFNTNQSASLYDGREPVASFFPGNSSIKGTLETSNATWVALISSTQRSSFTVGTDPWYLTDPVPNPTIDTAYVVRSARPVLSCWEDNVWSYKGQTSTVLGLNNSSLPGLDLSLGVQLIFSAHLAQPMILNVATHLGPSALLSTTTAVGQSFDAGASSIQNDLTRLIQAAFIATSNVLTDTTLYPPNSDDKLANWVEGLIGTGDFVVWSPNASALSMKVLVTIPSLLAGVWLLATLLLFLTPVQIINGLDSGIMFAFIKGEFPAFGPARHEKSGVVWQAPSKNSDKKPEENLDVEKGSQSMGNDKKWPIQETTVPITSIDSASDQNGEVGD</sequence>
<dbReference type="Proteomes" id="UP000240493">
    <property type="component" value="Unassembled WGS sequence"/>
</dbReference>